<comment type="caution">
    <text evidence="1">The sequence shown here is derived from an EMBL/GenBank/DDBJ whole genome shotgun (WGS) entry which is preliminary data.</text>
</comment>
<dbReference type="AlphaFoldDB" id="A0A8H3H5S0"/>
<accession>A0A8H3H5S0</accession>
<proteinExistence type="predicted"/>
<reference evidence="1" key="1">
    <citation type="submission" date="2021-01" db="EMBL/GenBank/DDBJ databases">
        <authorList>
            <person name="Kaushik A."/>
        </authorList>
    </citation>
    <scope>NUCLEOTIDE SEQUENCE</scope>
    <source>
        <strain evidence="1">AG1-1A</strain>
    </source>
</reference>
<gene>
    <name evidence="1" type="ORF">RDB_LOCUS156094</name>
</gene>
<dbReference type="Proteomes" id="UP000663840">
    <property type="component" value="Unassembled WGS sequence"/>
</dbReference>
<dbReference type="EMBL" id="CAJMWR010004370">
    <property type="protein sequence ID" value="CAE6498158.1"/>
    <property type="molecule type" value="Genomic_DNA"/>
</dbReference>
<dbReference type="Gene3D" id="3.40.50.720">
    <property type="entry name" value="NAD(P)-binding Rossmann-like Domain"/>
    <property type="match status" value="1"/>
</dbReference>
<name>A0A8H3H5S0_9AGAM</name>
<dbReference type="Gene3D" id="3.90.25.10">
    <property type="entry name" value="UDP-galactose 4-epimerase, domain 1"/>
    <property type="match status" value="1"/>
</dbReference>
<evidence type="ECO:0008006" key="3">
    <source>
        <dbReference type="Google" id="ProtNLM"/>
    </source>
</evidence>
<sequence length="74" mass="8198">MKASVECGIKLFFPSEFALESTSDAESNASNTKEGIVKIAESLELPHARILDGLFPHWYITNIFSNFIPPRTGL</sequence>
<evidence type="ECO:0000313" key="2">
    <source>
        <dbReference type="Proteomes" id="UP000663840"/>
    </source>
</evidence>
<organism evidence="1 2">
    <name type="scientific">Rhizoctonia solani</name>
    <dbReference type="NCBI Taxonomy" id="456999"/>
    <lineage>
        <taxon>Eukaryota</taxon>
        <taxon>Fungi</taxon>
        <taxon>Dikarya</taxon>
        <taxon>Basidiomycota</taxon>
        <taxon>Agaricomycotina</taxon>
        <taxon>Agaricomycetes</taxon>
        <taxon>Cantharellales</taxon>
        <taxon>Ceratobasidiaceae</taxon>
        <taxon>Rhizoctonia</taxon>
    </lineage>
</organism>
<protein>
    <recommendedName>
        <fullName evidence="3">NmrA-like domain-containing protein</fullName>
    </recommendedName>
</protein>
<evidence type="ECO:0000313" key="1">
    <source>
        <dbReference type="EMBL" id="CAE6498158.1"/>
    </source>
</evidence>